<organism evidence="4 5">
    <name type="scientific">Citrullus colocynthis</name>
    <name type="common">colocynth</name>
    <dbReference type="NCBI Taxonomy" id="252529"/>
    <lineage>
        <taxon>Eukaryota</taxon>
        <taxon>Viridiplantae</taxon>
        <taxon>Streptophyta</taxon>
        <taxon>Embryophyta</taxon>
        <taxon>Tracheophyta</taxon>
        <taxon>Spermatophyta</taxon>
        <taxon>Magnoliopsida</taxon>
        <taxon>eudicotyledons</taxon>
        <taxon>Gunneridae</taxon>
        <taxon>Pentapetalae</taxon>
        <taxon>rosids</taxon>
        <taxon>fabids</taxon>
        <taxon>Cucurbitales</taxon>
        <taxon>Cucurbitaceae</taxon>
        <taxon>Benincaseae</taxon>
        <taxon>Citrullus</taxon>
    </lineage>
</organism>
<feature type="signal peptide" evidence="2">
    <location>
        <begin position="1"/>
        <end position="28"/>
    </location>
</feature>
<proteinExistence type="predicted"/>
<accession>A0ABP0Z6M6</accession>
<dbReference type="InterPro" id="IPR059083">
    <property type="entry name" value="At5g19230_dom"/>
</dbReference>
<evidence type="ECO:0000313" key="4">
    <source>
        <dbReference type="EMBL" id="CAK9328366.1"/>
    </source>
</evidence>
<sequence>MAALFRLFTLFFFVVISNFLLLPNAVLCDVKDEDILKAINKYRQSKNLSEFSYNKNAACLASRLVYKLRDEPCSSADNFNKEISSESKLADYPKLLKKCHVAYDSSVDGIILPACIPELEPVSVASNYTKSHDIEYINDRNYTGAGVGTFDNWVVLVLSTNTSTGNYASGGPSSLVVAGGGHIGVMVAFLGLFVSALLF</sequence>
<evidence type="ECO:0000313" key="5">
    <source>
        <dbReference type="Proteomes" id="UP001642487"/>
    </source>
</evidence>
<dbReference type="InterPro" id="IPR045285">
    <property type="entry name" value="At5g19230-like"/>
</dbReference>
<dbReference type="PANTHER" id="PTHR33976">
    <property type="entry name" value="OS07G0645000 PROTEIN"/>
    <property type="match status" value="1"/>
</dbReference>
<keyword evidence="1" id="KW-0812">Transmembrane</keyword>
<dbReference type="Pfam" id="PF25884">
    <property type="entry name" value="At5g19230"/>
    <property type="match status" value="1"/>
</dbReference>
<protein>
    <recommendedName>
        <fullName evidence="3">Uncharacterized GPI-anchored protein At5g19230-like domain-containing protein</fullName>
    </recommendedName>
</protein>
<reference evidence="4 5" key="1">
    <citation type="submission" date="2024-03" db="EMBL/GenBank/DDBJ databases">
        <authorList>
            <person name="Gkanogiannis A."/>
            <person name="Becerra Lopez-Lavalle L."/>
        </authorList>
    </citation>
    <scope>NUCLEOTIDE SEQUENCE [LARGE SCALE GENOMIC DNA]</scope>
</reference>
<keyword evidence="1" id="KW-1133">Transmembrane helix</keyword>
<keyword evidence="2" id="KW-0732">Signal</keyword>
<feature type="chain" id="PRO_5045981026" description="Uncharacterized GPI-anchored protein At5g19230-like domain-containing protein" evidence="2">
    <location>
        <begin position="29"/>
        <end position="199"/>
    </location>
</feature>
<keyword evidence="5" id="KW-1185">Reference proteome</keyword>
<keyword evidence="1" id="KW-0472">Membrane</keyword>
<dbReference type="EMBL" id="OZ021742">
    <property type="protein sequence ID" value="CAK9328366.1"/>
    <property type="molecule type" value="Genomic_DNA"/>
</dbReference>
<evidence type="ECO:0000256" key="2">
    <source>
        <dbReference type="SAM" id="SignalP"/>
    </source>
</evidence>
<name>A0ABP0Z6M6_9ROSI</name>
<dbReference type="Proteomes" id="UP001642487">
    <property type="component" value="Chromosome 8"/>
</dbReference>
<gene>
    <name evidence="4" type="ORF">CITCOLO1_LOCUS20779</name>
</gene>
<evidence type="ECO:0000259" key="3">
    <source>
        <dbReference type="Pfam" id="PF25884"/>
    </source>
</evidence>
<feature type="domain" description="Uncharacterized GPI-anchored protein At5g19230-like" evidence="3">
    <location>
        <begin position="33"/>
        <end position="158"/>
    </location>
</feature>
<evidence type="ECO:0000256" key="1">
    <source>
        <dbReference type="SAM" id="Phobius"/>
    </source>
</evidence>
<dbReference type="PANTHER" id="PTHR33976:SF2">
    <property type="entry name" value="GLYCOPROTEIN MEMBRANE GPI-ANCHORED"/>
    <property type="match status" value="1"/>
</dbReference>
<feature type="transmembrane region" description="Helical" evidence="1">
    <location>
        <begin position="175"/>
        <end position="198"/>
    </location>
</feature>